<feature type="signal peptide" evidence="1">
    <location>
        <begin position="1"/>
        <end position="19"/>
    </location>
</feature>
<evidence type="ECO:0000256" key="1">
    <source>
        <dbReference type="SAM" id="SignalP"/>
    </source>
</evidence>
<keyword evidence="4" id="KW-1185">Reference proteome</keyword>
<reference evidence="3 4" key="1">
    <citation type="submission" date="2024-05" db="EMBL/GenBank/DDBJ databases">
        <title>Roseateles sp. DJS-2-20 16S ribosomal RNA gene Genome sequencing and assembly.</title>
        <authorList>
            <person name="Woo H."/>
        </authorList>
    </citation>
    <scope>NUCLEOTIDE SEQUENCE [LARGE SCALE GENOMIC DNA]</scope>
    <source>
        <strain evidence="3 4">DJS-2-20</strain>
    </source>
</reference>
<protein>
    <submittedName>
        <fullName evidence="3">YceI family protein</fullName>
    </submittedName>
</protein>
<dbReference type="PANTHER" id="PTHR34406:SF2">
    <property type="entry name" value="PERIPLASMIC PROTEIN"/>
    <property type="match status" value="1"/>
</dbReference>
<dbReference type="Pfam" id="PF04264">
    <property type="entry name" value="YceI"/>
    <property type="match status" value="1"/>
</dbReference>
<feature type="chain" id="PRO_5046081792" evidence="1">
    <location>
        <begin position="20"/>
        <end position="189"/>
    </location>
</feature>
<feature type="domain" description="Lipid/polyisoprenoid-binding YceI-like" evidence="2">
    <location>
        <begin position="23"/>
        <end position="187"/>
    </location>
</feature>
<accession>A0ABV0FXY3</accession>
<sequence length="189" mass="20245">MKKTLTLAALLAGFGLAHAEPATYVIDPNHTSASFEAKHFGLSTIRGRFDKKEGSVTIDRAAKTGKVQVSIDMNSISTGVTMFDGHLKGEAFFDTAKFPTTTFVGDQVSFDAAGKVTAVTGQLTLKGKTLPVTLTATSFNCIDHPMMKKEVCGGDFETLLPRSQFGVSAYPQASPENVRVLIQIEAIKQ</sequence>
<evidence type="ECO:0000259" key="2">
    <source>
        <dbReference type="SMART" id="SM00867"/>
    </source>
</evidence>
<evidence type="ECO:0000313" key="4">
    <source>
        <dbReference type="Proteomes" id="UP001495147"/>
    </source>
</evidence>
<dbReference type="InterPro" id="IPR007372">
    <property type="entry name" value="Lipid/polyisoprenoid-bd_YceI"/>
</dbReference>
<dbReference type="InterPro" id="IPR036761">
    <property type="entry name" value="TTHA0802/YceI-like_sf"/>
</dbReference>
<dbReference type="SUPFAM" id="SSF101874">
    <property type="entry name" value="YceI-like"/>
    <property type="match status" value="1"/>
</dbReference>
<proteinExistence type="predicted"/>
<keyword evidence="1" id="KW-0732">Signal</keyword>
<dbReference type="EMBL" id="JBDPZD010000001">
    <property type="protein sequence ID" value="MEO3689912.1"/>
    <property type="molecule type" value="Genomic_DNA"/>
</dbReference>
<dbReference type="Gene3D" id="2.40.128.110">
    <property type="entry name" value="Lipid/polyisoprenoid-binding, YceI-like"/>
    <property type="match status" value="1"/>
</dbReference>
<dbReference type="Proteomes" id="UP001495147">
    <property type="component" value="Unassembled WGS sequence"/>
</dbReference>
<name>A0ABV0FXY3_9BURK</name>
<organism evidence="3 4">
    <name type="scientific">Roseateles paludis</name>
    <dbReference type="NCBI Taxonomy" id="3145238"/>
    <lineage>
        <taxon>Bacteria</taxon>
        <taxon>Pseudomonadati</taxon>
        <taxon>Pseudomonadota</taxon>
        <taxon>Betaproteobacteria</taxon>
        <taxon>Burkholderiales</taxon>
        <taxon>Sphaerotilaceae</taxon>
        <taxon>Roseateles</taxon>
    </lineage>
</organism>
<dbReference type="SMART" id="SM00867">
    <property type="entry name" value="YceI"/>
    <property type="match status" value="1"/>
</dbReference>
<gene>
    <name evidence="3" type="ORF">ABDJ85_00425</name>
</gene>
<dbReference type="PANTHER" id="PTHR34406">
    <property type="entry name" value="PROTEIN YCEI"/>
    <property type="match status" value="1"/>
</dbReference>
<comment type="caution">
    <text evidence="3">The sequence shown here is derived from an EMBL/GenBank/DDBJ whole genome shotgun (WGS) entry which is preliminary data.</text>
</comment>
<dbReference type="RefSeq" id="WP_347702751.1">
    <property type="nucleotide sequence ID" value="NZ_JBDPZD010000001.1"/>
</dbReference>
<evidence type="ECO:0000313" key="3">
    <source>
        <dbReference type="EMBL" id="MEO3689912.1"/>
    </source>
</evidence>